<comment type="function">
    <text evidence="5">Catalyzes the NADPH-dependent reduction of N-acetyl-5-glutamyl phosphate to yield N-acetyl-L-glutamate 5-semialdehyde.</text>
</comment>
<dbReference type="CDD" id="cd17895">
    <property type="entry name" value="AGPR_1_N"/>
    <property type="match status" value="1"/>
</dbReference>
<keyword evidence="9" id="KW-1185">Reference proteome</keyword>
<dbReference type="Proteomes" id="UP000552241">
    <property type="component" value="Unassembled WGS sequence"/>
</dbReference>
<dbReference type="Gene3D" id="3.30.360.10">
    <property type="entry name" value="Dihydrodipicolinate Reductase, domain 2"/>
    <property type="match status" value="1"/>
</dbReference>
<dbReference type="InterPro" id="IPR000534">
    <property type="entry name" value="Semialdehyde_DH_NAD-bd"/>
</dbReference>
<evidence type="ECO:0000313" key="8">
    <source>
        <dbReference type="EMBL" id="MBA5629316.1"/>
    </source>
</evidence>
<comment type="catalytic activity">
    <reaction evidence="5">
        <text>N-acetyl-L-glutamate 5-semialdehyde + phosphate + NADP(+) = N-acetyl-L-glutamyl 5-phosphate + NADPH + H(+)</text>
        <dbReference type="Rhea" id="RHEA:21588"/>
        <dbReference type="ChEBI" id="CHEBI:15378"/>
        <dbReference type="ChEBI" id="CHEBI:29123"/>
        <dbReference type="ChEBI" id="CHEBI:43474"/>
        <dbReference type="ChEBI" id="CHEBI:57783"/>
        <dbReference type="ChEBI" id="CHEBI:57936"/>
        <dbReference type="ChEBI" id="CHEBI:58349"/>
        <dbReference type="EC" id="1.2.1.38"/>
    </reaction>
</comment>
<proteinExistence type="inferred from homology"/>
<dbReference type="EC" id="1.2.1.38" evidence="5"/>
<evidence type="ECO:0000256" key="5">
    <source>
        <dbReference type="HAMAP-Rule" id="MF_00150"/>
    </source>
</evidence>
<evidence type="ECO:0000256" key="1">
    <source>
        <dbReference type="ARBA" id="ARBA00022571"/>
    </source>
</evidence>
<dbReference type="AlphaFoldDB" id="A0A838ZNM0"/>
<comment type="similarity">
    <text evidence="5">Belongs to the NAGSA dehydrogenase family. Type 1 subfamily.</text>
</comment>
<dbReference type="SUPFAM" id="SSF55347">
    <property type="entry name" value="Glyceraldehyde-3-phosphate dehydrogenase-like, C-terminal domain"/>
    <property type="match status" value="1"/>
</dbReference>
<gene>
    <name evidence="5" type="primary">argC</name>
    <name evidence="8" type="ORF">HU137_05965</name>
</gene>
<keyword evidence="1 5" id="KW-0055">Arginine biosynthesis</keyword>
<dbReference type="CDD" id="cd23934">
    <property type="entry name" value="AGPR_1_C"/>
    <property type="match status" value="1"/>
</dbReference>
<sequence>MKPETLNLKQNIKTSIVGGAGYTAGELLRILINHPHVEITSIFSTSNAGNPVSKVHDDLLGETDLIFSDEIDAESDVVFLCLGHGKSTEFLAKNKYSETTKIIDLSNDFRLAPNQNFENRNFVYGLPELNKEQIISAQNIANPGCFATAIQLAILPLAEKNLIKNDIHINAVTGSTGAGQSLSETTHFSWRNNNVSFYKEFSHQHEAEIYQSIHQLENSFDHKIYFLPMRGDFTRGILAGIYVKSDLTEKEANEIYKNYYKNHPFTIVSETEIALKQVVNTNKCLLQIQKHDDVLLITSIIDNLTKGASGQAIQNMNLMFGWEENLGLNLKPVGF</sequence>
<dbReference type="Pfam" id="PF22698">
    <property type="entry name" value="Semialdhyde_dhC_1"/>
    <property type="match status" value="1"/>
</dbReference>
<dbReference type="Pfam" id="PF01118">
    <property type="entry name" value="Semialdhyde_dh"/>
    <property type="match status" value="1"/>
</dbReference>
<dbReference type="PANTHER" id="PTHR32338">
    <property type="entry name" value="N-ACETYL-GAMMA-GLUTAMYL-PHOSPHATE REDUCTASE, CHLOROPLASTIC-RELATED-RELATED"/>
    <property type="match status" value="1"/>
</dbReference>
<dbReference type="SUPFAM" id="SSF51735">
    <property type="entry name" value="NAD(P)-binding Rossmann-fold domains"/>
    <property type="match status" value="1"/>
</dbReference>
<dbReference type="InterPro" id="IPR036291">
    <property type="entry name" value="NAD(P)-bd_dom_sf"/>
</dbReference>
<dbReference type="InterPro" id="IPR058924">
    <property type="entry name" value="AGPR_dimerisation_dom"/>
</dbReference>
<organism evidence="8 9">
    <name type="scientific">Moheibacter lacus</name>
    <dbReference type="NCBI Taxonomy" id="2745851"/>
    <lineage>
        <taxon>Bacteria</taxon>
        <taxon>Pseudomonadati</taxon>
        <taxon>Bacteroidota</taxon>
        <taxon>Flavobacteriia</taxon>
        <taxon>Flavobacteriales</taxon>
        <taxon>Weeksellaceae</taxon>
        <taxon>Moheibacter</taxon>
    </lineage>
</organism>
<dbReference type="EMBL" id="JACDZE010000001">
    <property type="protein sequence ID" value="MBA5629316.1"/>
    <property type="molecule type" value="Genomic_DNA"/>
</dbReference>
<dbReference type="SMART" id="SM00859">
    <property type="entry name" value="Semialdhyde_dh"/>
    <property type="match status" value="1"/>
</dbReference>
<evidence type="ECO:0000256" key="2">
    <source>
        <dbReference type="ARBA" id="ARBA00022605"/>
    </source>
</evidence>
<dbReference type="InterPro" id="IPR050085">
    <property type="entry name" value="AGPR"/>
</dbReference>
<evidence type="ECO:0000256" key="4">
    <source>
        <dbReference type="ARBA" id="ARBA00023002"/>
    </source>
</evidence>
<dbReference type="GO" id="GO:0051287">
    <property type="term" value="F:NAD binding"/>
    <property type="evidence" value="ECO:0007669"/>
    <property type="project" value="InterPro"/>
</dbReference>
<comment type="subcellular location">
    <subcellularLocation>
        <location evidence="5">Cytoplasm</location>
    </subcellularLocation>
</comment>
<evidence type="ECO:0000256" key="6">
    <source>
        <dbReference type="PROSITE-ProRule" id="PRU10010"/>
    </source>
</evidence>
<evidence type="ECO:0000259" key="7">
    <source>
        <dbReference type="SMART" id="SM00859"/>
    </source>
</evidence>
<dbReference type="GO" id="GO:0070401">
    <property type="term" value="F:NADP+ binding"/>
    <property type="evidence" value="ECO:0007669"/>
    <property type="project" value="InterPro"/>
</dbReference>
<dbReference type="PROSITE" id="PS01224">
    <property type="entry name" value="ARGC"/>
    <property type="match status" value="1"/>
</dbReference>
<dbReference type="NCBIfam" id="TIGR01850">
    <property type="entry name" value="argC"/>
    <property type="match status" value="1"/>
</dbReference>
<dbReference type="InterPro" id="IPR000706">
    <property type="entry name" value="AGPR_type-1"/>
</dbReference>
<comment type="pathway">
    <text evidence="5">Amino-acid biosynthesis; L-arginine biosynthesis; N(2)-acetyl-L-ornithine from L-glutamate: step 3/4.</text>
</comment>
<evidence type="ECO:0000313" key="9">
    <source>
        <dbReference type="Proteomes" id="UP000552241"/>
    </source>
</evidence>
<dbReference type="GO" id="GO:0005737">
    <property type="term" value="C:cytoplasm"/>
    <property type="evidence" value="ECO:0007669"/>
    <property type="project" value="UniProtKB-SubCell"/>
</dbReference>
<dbReference type="UniPathway" id="UPA00068">
    <property type="reaction ID" value="UER00108"/>
</dbReference>
<comment type="caution">
    <text evidence="8">The sequence shown here is derived from an EMBL/GenBank/DDBJ whole genome shotgun (WGS) entry which is preliminary data.</text>
</comment>
<name>A0A838ZNM0_9FLAO</name>
<keyword evidence="4 5" id="KW-0560">Oxidoreductase</keyword>
<dbReference type="HAMAP" id="MF_00150">
    <property type="entry name" value="ArgC_type1"/>
    <property type="match status" value="1"/>
</dbReference>
<accession>A0A838ZNM0</accession>
<protein>
    <recommendedName>
        <fullName evidence="5">N-acetyl-gamma-glutamyl-phosphate reductase</fullName>
        <shortName evidence="5">AGPR</shortName>
        <ecNumber evidence="5">1.2.1.38</ecNumber>
    </recommendedName>
    <alternativeName>
        <fullName evidence="5">N-acetyl-glutamate semialdehyde dehydrogenase</fullName>
        <shortName evidence="5">NAGSA dehydrogenase</shortName>
    </alternativeName>
</protein>
<dbReference type="GO" id="GO:0006526">
    <property type="term" value="P:L-arginine biosynthetic process"/>
    <property type="evidence" value="ECO:0007669"/>
    <property type="project" value="UniProtKB-UniRule"/>
</dbReference>
<dbReference type="Gene3D" id="3.40.50.720">
    <property type="entry name" value="NAD(P)-binding Rossmann-like Domain"/>
    <property type="match status" value="1"/>
</dbReference>
<keyword evidence="2 5" id="KW-0028">Amino-acid biosynthesis</keyword>
<dbReference type="PANTHER" id="PTHR32338:SF10">
    <property type="entry name" value="N-ACETYL-GAMMA-GLUTAMYL-PHOSPHATE REDUCTASE, CHLOROPLASTIC-RELATED"/>
    <property type="match status" value="1"/>
</dbReference>
<evidence type="ECO:0000256" key="3">
    <source>
        <dbReference type="ARBA" id="ARBA00022857"/>
    </source>
</evidence>
<dbReference type="InterPro" id="IPR023013">
    <property type="entry name" value="AGPR_AS"/>
</dbReference>
<feature type="active site" evidence="5 6">
    <location>
        <position position="145"/>
    </location>
</feature>
<reference evidence="8 9" key="1">
    <citation type="submission" date="2020-07" db="EMBL/GenBank/DDBJ databases">
        <title>Moheibacter lacus sp. nov., a member of the family Flavobacteriaceae isolated from freshwater lake sediment.</title>
        <authorList>
            <person name="Liu Y."/>
        </authorList>
    </citation>
    <scope>NUCLEOTIDE SEQUENCE [LARGE SCALE GENOMIC DNA]</scope>
    <source>
        <strain evidence="8 9">BDHS18</strain>
    </source>
</reference>
<dbReference type="GO" id="GO:0003942">
    <property type="term" value="F:N-acetyl-gamma-glutamyl-phosphate reductase activity"/>
    <property type="evidence" value="ECO:0007669"/>
    <property type="project" value="UniProtKB-UniRule"/>
</dbReference>
<keyword evidence="5" id="KW-0963">Cytoplasm</keyword>
<keyword evidence="3 5" id="KW-0521">NADP</keyword>
<feature type="domain" description="Semialdehyde dehydrogenase NAD-binding" evidence="7">
    <location>
        <begin position="13"/>
        <end position="137"/>
    </location>
</feature>